<dbReference type="CDD" id="cd06170">
    <property type="entry name" value="LuxR_C_like"/>
    <property type="match status" value="1"/>
</dbReference>
<dbReference type="GO" id="GO:0006352">
    <property type="term" value="P:DNA-templated transcription initiation"/>
    <property type="evidence" value="ECO:0007669"/>
    <property type="project" value="InterPro"/>
</dbReference>
<evidence type="ECO:0000259" key="6">
    <source>
        <dbReference type="PROSITE" id="PS50043"/>
    </source>
</evidence>
<evidence type="ECO:0000256" key="2">
    <source>
        <dbReference type="ARBA" id="ARBA00023125"/>
    </source>
</evidence>
<dbReference type="SMART" id="SM00421">
    <property type="entry name" value="HTH_LUXR"/>
    <property type="match status" value="1"/>
</dbReference>
<keyword evidence="1" id="KW-0805">Transcription regulation</keyword>
<dbReference type="Gene3D" id="1.10.10.10">
    <property type="entry name" value="Winged helix-like DNA-binding domain superfamily/Winged helix DNA-binding domain"/>
    <property type="match status" value="1"/>
</dbReference>
<evidence type="ECO:0000256" key="5">
    <source>
        <dbReference type="SAM" id="Phobius"/>
    </source>
</evidence>
<evidence type="ECO:0000256" key="4">
    <source>
        <dbReference type="SAM" id="MobiDB-lite"/>
    </source>
</evidence>
<name>A0A9X2ELN6_9SPHN</name>
<dbReference type="InterPro" id="IPR016032">
    <property type="entry name" value="Sig_transdc_resp-reg_C-effctor"/>
</dbReference>
<keyword evidence="8" id="KW-1185">Reference proteome</keyword>
<reference evidence="7" key="1">
    <citation type="submission" date="2022-06" db="EMBL/GenBank/DDBJ databases">
        <title>Sphingomicrobium sedimins sp. nov., a marine bacterium isolated from tidal flat.</title>
        <authorList>
            <person name="Kim C.-H."/>
            <person name="Yoo Y."/>
            <person name="Kim J.-J."/>
        </authorList>
    </citation>
    <scope>NUCLEOTIDE SEQUENCE</scope>
    <source>
        <strain evidence="7">GRR-S6-50</strain>
    </source>
</reference>
<evidence type="ECO:0000313" key="8">
    <source>
        <dbReference type="Proteomes" id="UP001155128"/>
    </source>
</evidence>
<dbReference type="Proteomes" id="UP001155128">
    <property type="component" value="Unassembled WGS sequence"/>
</dbReference>
<dbReference type="EMBL" id="JAMSHT010000001">
    <property type="protein sequence ID" value="MCM8557654.1"/>
    <property type="molecule type" value="Genomic_DNA"/>
</dbReference>
<dbReference type="InterPro" id="IPR013249">
    <property type="entry name" value="RNA_pol_sigma70_r4_t2"/>
</dbReference>
<sequence>MNFAGHHFVNPHPDSMPVSPTSTELVARLSDGQRECLRLVAAHMSSKEIAAELGISPHTVDQRVRQSLQILGVSRWQQAARLLAEAEAAPGEDPYQRLIHQSPYIPETPDPRHPEAVIGTEIRHADHAGGTGVSASQTEQDVVSDRFLLQLPFATRKQPRNEMGVGTRLLWIVLIALGASFAAGMYMAGLESLARLLSG</sequence>
<dbReference type="SUPFAM" id="SSF46894">
    <property type="entry name" value="C-terminal effector domain of the bipartite response regulators"/>
    <property type="match status" value="1"/>
</dbReference>
<keyword evidence="5" id="KW-0472">Membrane</keyword>
<comment type="caution">
    <text evidence="7">The sequence shown here is derived from an EMBL/GenBank/DDBJ whole genome shotgun (WGS) entry which is preliminary data.</text>
</comment>
<dbReference type="AlphaFoldDB" id="A0A9X2ELN6"/>
<dbReference type="RefSeq" id="WP_252113897.1">
    <property type="nucleotide sequence ID" value="NZ_JAMSHT010000001.1"/>
</dbReference>
<feature type="region of interest" description="Disordered" evidence="4">
    <location>
        <begin position="1"/>
        <end position="20"/>
    </location>
</feature>
<dbReference type="PROSITE" id="PS50043">
    <property type="entry name" value="HTH_LUXR_2"/>
    <property type="match status" value="1"/>
</dbReference>
<protein>
    <submittedName>
        <fullName evidence="7">Helix-turn-helix transcriptional regulator</fullName>
    </submittedName>
</protein>
<keyword evidence="5" id="KW-1133">Transmembrane helix</keyword>
<evidence type="ECO:0000313" key="7">
    <source>
        <dbReference type="EMBL" id="MCM8557654.1"/>
    </source>
</evidence>
<dbReference type="PANTHER" id="PTHR44688">
    <property type="entry name" value="DNA-BINDING TRANSCRIPTIONAL ACTIVATOR DEVR_DOSR"/>
    <property type="match status" value="1"/>
</dbReference>
<dbReference type="InterPro" id="IPR036388">
    <property type="entry name" value="WH-like_DNA-bd_sf"/>
</dbReference>
<dbReference type="Pfam" id="PF08281">
    <property type="entry name" value="Sigma70_r4_2"/>
    <property type="match status" value="1"/>
</dbReference>
<evidence type="ECO:0000256" key="1">
    <source>
        <dbReference type="ARBA" id="ARBA00023015"/>
    </source>
</evidence>
<dbReference type="GO" id="GO:0016987">
    <property type="term" value="F:sigma factor activity"/>
    <property type="evidence" value="ECO:0007669"/>
    <property type="project" value="InterPro"/>
</dbReference>
<feature type="transmembrane region" description="Helical" evidence="5">
    <location>
        <begin position="169"/>
        <end position="189"/>
    </location>
</feature>
<accession>A0A9X2ELN6</accession>
<evidence type="ECO:0000256" key="3">
    <source>
        <dbReference type="ARBA" id="ARBA00023163"/>
    </source>
</evidence>
<organism evidence="7 8">
    <name type="scientific">Sphingomicrobium sediminis</name>
    <dbReference type="NCBI Taxonomy" id="2950949"/>
    <lineage>
        <taxon>Bacteria</taxon>
        <taxon>Pseudomonadati</taxon>
        <taxon>Pseudomonadota</taxon>
        <taxon>Alphaproteobacteria</taxon>
        <taxon>Sphingomonadales</taxon>
        <taxon>Sphingomonadaceae</taxon>
        <taxon>Sphingomicrobium</taxon>
    </lineage>
</organism>
<keyword evidence="5" id="KW-0812">Transmembrane</keyword>
<feature type="domain" description="HTH luxR-type" evidence="6">
    <location>
        <begin position="22"/>
        <end position="87"/>
    </location>
</feature>
<gene>
    <name evidence="7" type="ORF">NDO55_07455</name>
</gene>
<keyword evidence="3" id="KW-0804">Transcription</keyword>
<keyword evidence="2" id="KW-0238">DNA-binding</keyword>
<proteinExistence type="predicted"/>
<dbReference type="PANTHER" id="PTHR44688:SF16">
    <property type="entry name" value="DNA-BINDING TRANSCRIPTIONAL ACTIVATOR DEVR_DOSR"/>
    <property type="match status" value="1"/>
</dbReference>
<dbReference type="GO" id="GO:0003677">
    <property type="term" value="F:DNA binding"/>
    <property type="evidence" value="ECO:0007669"/>
    <property type="project" value="UniProtKB-KW"/>
</dbReference>
<dbReference type="InterPro" id="IPR000792">
    <property type="entry name" value="Tscrpt_reg_LuxR_C"/>
</dbReference>